<evidence type="ECO:0000313" key="1">
    <source>
        <dbReference type="EMBL" id="GMH63860.1"/>
    </source>
</evidence>
<dbReference type="PANTHER" id="PTHR17901:SF14">
    <property type="entry name" value="MAGNESIUM-DEPENDENT PHOSPHATASE 1"/>
    <property type="match status" value="1"/>
</dbReference>
<comment type="caution">
    <text evidence="1">The sequence shown here is derived from an EMBL/GenBank/DDBJ whole genome shotgun (WGS) entry which is preliminary data.</text>
</comment>
<reference evidence="1" key="1">
    <citation type="submission" date="2022-07" db="EMBL/GenBank/DDBJ databases">
        <title>Genome analysis of Parmales, a sister group of diatoms, reveals the evolutionary specialization of diatoms from phago-mixotrophs to photoautotrophs.</title>
        <authorList>
            <person name="Ban H."/>
            <person name="Sato S."/>
            <person name="Yoshikawa S."/>
            <person name="Kazumasa Y."/>
            <person name="Nakamura Y."/>
            <person name="Ichinomiya M."/>
            <person name="Saitoh K."/>
            <person name="Sato N."/>
            <person name="Blanc-Mathieu R."/>
            <person name="Endo H."/>
            <person name="Kuwata A."/>
            <person name="Ogata H."/>
        </authorList>
    </citation>
    <scope>NUCLEOTIDE SEQUENCE</scope>
</reference>
<dbReference type="OrthoDB" id="2865258at2759"/>
<dbReference type="GO" id="GO:0003993">
    <property type="term" value="F:acid phosphatase activity"/>
    <property type="evidence" value="ECO:0007669"/>
    <property type="project" value="TreeGrafter"/>
</dbReference>
<dbReference type="InterPro" id="IPR010036">
    <property type="entry name" value="MDP_1_eu_arc"/>
</dbReference>
<dbReference type="SUPFAM" id="SSF56784">
    <property type="entry name" value="HAD-like"/>
    <property type="match status" value="1"/>
</dbReference>
<proteinExistence type="predicted"/>
<dbReference type="Gene3D" id="3.40.50.1000">
    <property type="entry name" value="HAD superfamily/HAD-like"/>
    <property type="match status" value="1"/>
</dbReference>
<dbReference type="PANTHER" id="PTHR17901">
    <property type="entry name" value="MAGNESIUM-DEPENDENT PHOSPHATASE 1 MDP1"/>
    <property type="match status" value="1"/>
</dbReference>
<evidence type="ECO:0008006" key="3">
    <source>
        <dbReference type="Google" id="ProtNLM"/>
    </source>
</evidence>
<dbReference type="AlphaFoldDB" id="A0A9W7E3G1"/>
<organism evidence="1 2">
    <name type="scientific">Triparma retinervis</name>
    <dbReference type="NCBI Taxonomy" id="2557542"/>
    <lineage>
        <taxon>Eukaryota</taxon>
        <taxon>Sar</taxon>
        <taxon>Stramenopiles</taxon>
        <taxon>Ochrophyta</taxon>
        <taxon>Bolidophyceae</taxon>
        <taxon>Parmales</taxon>
        <taxon>Triparmaceae</taxon>
        <taxon>Triparma</taxon>
    </lineage>
</organism>
<dbReference type="Proteomes" id="UP001165082">
    <property type="component" value="Unassembled WGS sequence"/>
</dbReference>
<evidence type="ECO:0000313" key="2">
    <source>
        <dbReference type="Proteomes" id="UP001165082"/>
    </source>
</evidence>
<protein>
    <recommendedName>
        <fullName evidence="3">Magnesium-dependent phosphatase-1</fullName>
    </recommendedName>
</protein>
<gene>
    <name evidence="1" type="ORF">TrRE_jg8065</name>
</gene>
<feature type="non-terminal residue" evidence="1">
    <location>
        <position position="1"/>
    </location>
</feature>
<dbReference type="NCBIfam" id="TIGR01681">
    <property type="entry name" value="HAD-SF-IIIC"/>
    <property type="match status" value="1"/>
</dbReference>
<sequence length="312" mass="34010">CMSTPHLSDSLLALPKLIVFDLDATLWFPELYKLRSLSRSNLNPVANKDVNLYPDVVSLLSGFTEAHPSVMIAIASRTDKGPWARSLIEQFSLPVTPGLTEIYPGPKTAHFASLAKKTSLPFGDMLFFDDARDGRFGNCEAVARMGVAAAYVPKPGGLTREIFDNALEKYGRGERGVKTIESRKHDMLGKVGAGESVLLHINNKVYPDGGEHKVILGEAGVTDVDAAGEIRVGRPGEICAILKVGETTITTEEDRRKPERVRGVVARAEDAGKYQTRILEVEYLKRGVSVKGKGGVWNVEVPEDVLPDGWVI</sequence>
<dbReference type="EMBL" id="BRXZ01003882">
    <property type="protein sequence ID" value="GMH63860.1"/>
    <property type="molecule type" value="Genomic_DNA"/>
</dbReference>
<name>A0A9W7E3G1_9STRA</name>
<dbReference type="InterPro" id="IPR036412">
    <property type="entry name" value="HAD-like_sf"/>
</dbReference>
<keyword evidence="2" id="KW-1185">Reference proteome</keyword>
<dbReference type="InterPro" id="IPR010033">
    <property type="entry name" value="HAD_SF_ppase_IIIC"/>
</dbReference>
<accession>A0A9W7E3G1</accession>
<dbReference type="InterPro" id="IPR023214">
    <property type="entry name" value="HAD_sf"/>
</dbReference>
<dbReference type="Pfam" id="PF12689">
    <property type="entry name" value="Acid_PPase"/>
    <property type="match status" value="1"/>
</dbReference>